<evidence type="ECO:0000313" key="1">
    <source>
        <dbReference type="EMBL" id="MBH9576985.1"/>
    </source>
</evidence>
<reference evidence="1" key="1">
    <citation type="submission" date="2020-12" db="EMBL/GenBank/DDBJ databases">
        <title>The genome sequence of Inhella sp. 1Y17.</title>
        <authorList>
            <person name="Liu Y."/>
        </authorList>
    </citation>
    <scope>NUCLEOTIDE SEQUENCE</scope>
    <source>
        <strain evidence="1">1Y17</strain>
    </source>
</reference>
<dbReference type="EMBL" id="JAEDAK010000005">
    <property type="protein sequence ID" value="MBH9576985.1"/>
    <property type="molecule type" value="Genomic_DNA"/>
</dbReference>
<dbReference type="Proteomes" id="UP000613266">
    <property type="component" value="Unassembled WGS sequence"/>
</dbReference>
<sequence>MPHRLLARSSADDSRHALSMSFAFSETLPSVSWAPPPAELLYDQTLAQERSAALELPALETAWAETERMGL</sequence>
<gene>
    <name evidence="1" type="ORF">I7X39_08715</name>
</gene>
<dbReference type="RefSeq" id="WP_198110693.1">
    <property type="nucleotide sequence ID" value="NZ_JAEDAK010000005.1"/>
</dbReference>
<dbReference type="AlphaFoldDB" id="A0A931J2J5"/>
<organism evidence="1 2">
    <name type="scientific">Inhella proteolytica</name>
    <dbReference type="NCBI Taxonomy" id="2795029"/>
    <lineage>
        <taxon>Bacteria</taxon>
        <taxon>Pseudomonadati</taxon>
        <taxon>Pseudomonadota</taxon>
        <taxon>Betaproteobacteria</taxon>
        <taxon>Burkholderiales</taxon>
        <taxon>Sphaerotilaceae</taxon>
        <taxon>Inhella</taxon>
    </lineage>
</organism>
<name>A0A931J2J5_9BURK</name>
<protein>
    <submittedName>
        <fullName evidence="1">Uncharacterized protein</fullName>
    </submittedName>
</protein>
<keyword evidence="2" id="KW-1185">Reference proteome</keyword>
<comment type="caution">
    <text evidence="1">The sequence shown here is derived from an EMBL/GenBank/DDBJ whole genome shotgun (WGS) entry which is preliminary data.</text>
</comment>
<evidence type="ECO:0000313" key="2">
    <source>
        <dbReference type="Proteomes" id="UP000613266"/>
    </source>
</evidence>
<proteinExistence type="predicted"/>
<accession>A0A931J2J5</accession>